<keyword evidence="3" id="KW-1185">Reference proteome</keyword>
<evidence type="ECO:0000313" key="2">
    <source>
        <dbReference type="EMBL" id="WSB69537.1"/>
    </source>
</evidence>
<sequence length="83" mass="8855">MSELRAYPIQGRREVLGGDVRNFDLKAEAEMRLHSDRLAEELARERSERPTTAADDTQGPGPADGPSTAGTAGTADAAADDDR</sequence>
<organism evidence="2 3">
    <name type="scientific">Streptomyces decoyicus</name>
    <dbReference type="NCBI Taxonomy" id="249567"/>
    <lineage>
        <taxon>Bacteria</taxon>
        <taxon>Bacillati</taxon>
        <taxon>Actinomycetota</taxon>
        <taxon>Actinomycetes</taxon>
        <taxon>Kitasatosporales</taxon>
        <taxon>Streptomycetaceae</taxon>
        <taxon>Streptomyces</taxon>
    </lineage>
</organism>
<gene>
    <name evidence="2" type="ORF">OG863_17145</name>
</gene>
<accession>A0ABZ1FGL7</accession>
<name>A0ABZ1FGL7_9ACTN</name>
<feature type="compositionally biased region" description="Basic and acidic residues" evidence="1">
    <location>
        <begin position="40"/>
        <end position="49"/>
    </location>
</feature>
<feature type="compositionally biased region" description="Low complexity" evidence="1">
    <location>
        <begin position="59"/>
        <end position="77"/>
    </location>
</feature>
<dbReference type="RefSeq" id="WP_326619059.1">
    <property type="nucleotide sequence ID" value="NZ_CP109106.1"/>
</dbReference>
<feature type="region of interest" description="Disordered" evidence="1">
    <location>
        <begin position="40"/>
        <end position="83"/>
    </location>
</feature>
<protein>
    <submittedName>
        <fullName evidence="2">Uncharacterized protein</fullName>
    </submittedName>
</protein>
<dbReference type="Proteomes" id="UP001344251">
    <property type="component" value="Chromosome"/>
</dbReference>
<evidence type="ECO:0000313" key="3">
    <source>
        <dbReference type="Proteomes" id="UP001344251"/>
    </source>
</evidence>
<evidence type="ECO:0000256" key="1">
    <source>
        <dbReference type="SAM" id="MobiDB-lite"/>
    </source>
</evidence>
<proteinExistence type="predicted"/>
<reference evidence="2 3" key="1">
    <citation type="submission" date="2022-10" db="EMBL/GenBank/DDBJ databases">
        <title>The complete genomes of actinobacterial strains from the NBC collection.</title>
        <authorList>
            <person name="Joergensen T.S."/>
            <person name="Alvarez Arevalo M."/>
            <person name="Sterndorff E.B."/>
            <person name="Faurdal D."/>
            <person name="Vuksanovic O."/>
            <person name="Mourched A.-S."/>
            <person name="Charusanti P."/>
            <person name="Shaw S."/>
            <person name="Blin K."/>
            <person name="Weber T."/>
        </authorList>
    </citation>
    <scope>NUCLEOTIDE SEQUENCE [LARGE SCALE GENOMIC DNA]</scope>
    <source>
        <strain evidence="2 3">NBC 01774</strain>
    </source>
</reference>
<dbReference type="EMBL" id="CP109106">
    <property type="protein sequence ID" value="WSB69537.1"/>
    <property type="molecule type" value="Genomic_DNA"/>
</dbReference>